<accession>A0ABQ3NAZ6</accession>
<comment type="subcellular location">
    <subcellularLocation>
        <location evidence="1">Cell envelope</location>
    </subcellularLocation>
</comment>
<dbReference type="SUPFAM" id="SSF53822">
    <property type="entry name" value="Periplasmic binding protein-like I"/>
    <property type="match status" value="1"/>
</dbReference>
<evidence type="ECO:0000256" key="1">
    <source>
        <dbReference type="ARBA" id="ARBA00004196"/>
    </source>
</evidence>
<evidence type="ECO:0000313" key="5">
    <source>
        <dbReference type="EMBL" id="GHI01089.1"/>
    </source>
</evidence>
<dbReference type="PANTHER" id="PTHR46847">
    <property type="entry name" value="D-ALLOSE-BINDING PERIPLASMIC PROTEIN-RELATED"/>
    <property type="match status" value="1"/>
</dbReference>
<gene>
    <name evidence="5" type="ORF">AM1BK_46310</name>
</gene>
<feature type="domain" description="Periplasmic binding protein" evidence="4">
    <location>
        <begin position="46"/>
        <end position="300"/>
    </location>
</feature>
<dbReference type="PANTHER" id="PTHR46847:SF1">
    <property type="entry name" value="D-ALLOSE-BINDING PERIPLASMIC PROTEIN-RELATED"/>
    <property type="match status" value="1"/>
</dbReference>
<dbReference type="Pfam" id="PF13407">
    <property type="entry name" value="Peripla_BP_4"/>
    <property type="match status" value="1"/>
</dbReference>
<keyword evidence="6" id="KW-1185">Reference proteome</keyword>
<sequence>MKRFLYGGCILLLSVSAYLSVYFSIKMLSIDAESKPLPLKKYDYHFVLVPEELDNDYWRLVEKGAKDAAKEHHVLLEYVGPAQADLKEQIKTLEKSAASRVDGLLTQALNEKQFTPLINKIDLKGIPVITIDTDAPKSNRIAYIGTNNYYSGFIAGLALAKDLKGKANVAIITGRFEASHQQLRVQGFKDAVKNYKGIKVITIEESNISRVQAAEKTYTILKEHPEVNAFFGTSALDGIGIAKVIQQFHRENSTYIISFDILPETIAYLKEGVIEATVVQEPYEMGYQAIKMMIAHLEGKSIASSVYTETKVIYRKDLPLVPERNYEVKRQ</sequence>
<comment type="caution">
    <text evidence="5">The sequence shown here is derived from an EMBL/GenBank/DDBJ whole genome shotgun (WGS) entry which is preliminary data.</text>
</comment>
<reference evidence="5 6" key="1">
    <citation type="journal article" date="2022" name="Int. J. Syst. Evol. Microbiol.">
        <title>Neobacillus kokaensis sp. nov., isolated from soil.</title>
        <authorList>
            <person name="Yuki K."/>
            <person name="Matsubara H."/>
            <person name="Yamaguchi S."/>
        </authorList>
    </citation>
    <scope>NUCLEOTIDE SEQUENCE [LARGE SCALE GENOMIC DNA]</scope>
    <source>
        <strain evidence="5 6">LOB 377</strain>
    </source>
</reference>
<evidence type="ECO:0000256" key="3">
    <source>
        <dbReference type="ARBA" id="ARBA00022729"/>
    </source>
</evidence>
<dbReference type="InterPro" id="IPR025997">
    <property type="entry name" value="SBP_2_dom"/>
</dbReference>
<keyword evidence="3" id="KW-0732">Signal</keyword>
<evidence type="ECO:0000256" key="2">
    <source>
        <dbReference type="ARBA" id="ARBA00007639"/>
    </source>
</evidence>
<dbReference type="InterPro" id="IPR028082">
    <property type="entry name" value="Peripla_BP_I"/>
</dbReference>
<name>A0ABQ3NAZ6_9BACI</name>
<dbReference type="RefSeq" id="WP_191276745.1">
    <property type="nucleotide sequence ID" value="NZ_BNDS01000033.1"/>
</dbReference>
<protein>
    <recommendedName>
        <fullName evidence="4">Periplasmic binding protein domain-containing protein</fullName>
    </recommendedName>
</protein>
<dbReference type="CDD" id="cd06314">
    <property type="entry name" value="PBP1_tmGBP"/>
    <property type="match status" value="1"/>
</dbReference>
<dbReference type="Gene3D" id="3.40.50.2300">
    <property type="match status" value="2"/>
</dbReference>
<dbReference type="EMBL" id="BNDS01000033">
    <property type="protein sequence ID" value="GHI01089.1"/>
    <property type="molecule type" value="Genomic_DNA"/>
</dbReference>
<comment type="similarity">
    <text evidence="2">Belongs to the bacterial solute-binding protein 2 family.</text>
</comment>
<organism evidence="5 6">
    <name type="scientific">Neobacillus kokaensis</name>
    <dbReference type="NCBI Taxonomy" id="2759023"/>
    <lineage>
        <taxon>Bacteria</taxon>
        <taxon>Bacillati</taxon>
        <taxon>Bacillota</taxon>
        <taxon>Bacilli</taxon>
        <taxon>Bacillales</taxon>
        <taxon>Bacillaceae</taxon>
        <taxon>Neobacillus</taxon>
    </lineage>
</organism>
<evidence type="ECO:0000313" key="6">
    <source>
        <dbReference type="Proteomes" id="UP000637074"/>
    </source>
</evidence>
<evidence type="ECO:0000259" key="4">
    <source>
        <dbReference type="Pfam" id="PF13407"/>
    </source>
</evidence>
<proteinExistence type="inferred from homology"/>
<dbReference type="Proteomes" id="UP000637074">
    <property type="component" value="Unassembled WGS sequence"/>
</dbReference>